<accession>A0ABW3C8H4</accession>
<protein>
    <submittedName>
        <fullName evidence="1">Uncharacterized protein</fullName>
    </submittedName>
</protein>
<sequence length="53" mass="6072">MKAINRAFGELSLIQIKIMRFPHQTREPNARFCVNVAVPQLYGATGTQPENKW</sequence>
<evidence type="ECO:0000313" key="2">
    <source>
        <dbReference type="Proteomes" id="UP001597124"/>
    </source>
</evidence>
<proteinExistence type="predicted"/>
<reference evidence="2" key="1">
    <citation type="journal article" date="2019" name="Int. J. Syst. Evol. Microbiol.">
        <title>The Global Catalogue of Microorganisms (GCM) 10K type strain sequencing project: providing services to taxonomists for standard genome sequencing and annotation.</title>
        <authorList>
            <consortium name="The Broad Institute Genomics Platform"/>
            <consortium name="The Broad Institute Genome Sequencing Center for Infectious Disease"/>
            <person name="Wu L."/>
            <person name="Ma J."/>
        </authorList>
    </citation>
    <scope>NUCLEOTIDE SEQUENCE [LARGE SCALE GENOMIC DNA]</scope>
    <source>
        <strain evidence="2">CCUG 52537</strain>
    </source>
</reference>
<keyword evidence="2" id="KW-1185">Reference proteome</keyword>
<name>A0ABW3C8H4_SPHXN</name>
<comment type="caution">
    <text evidence="1">The sequence shown here is derived from an EMBL/GenBank/DDBJ whole genome shotgun (WGS) entry which is preliminary data.</text>
</comment>
<dbReference type="Proteomes" id="UP001597124">
    <property type="component" value="Unassembled WGS sequence"/>
</dbReference>
<evidence type="ECO:0000313" key="1">
    <source>
        <dbReference type="EMBL" id="MFD0850170.1"/>
    </source>
</evidence>
<gene>
    <name evidence="1" type="ORF">ACFQ00_17680</name>
</gene>
<organism evidence="1 2">
    <name type="scientific">Sphingosinicella xenopeptidilytica</name>
    <dbReference type="NCBI Taxonomy" id="364098"/>
    <lineage>
        <taxon>Bacteria</taxon>
        <taxon>Pseudomonadati</taxon>
        <taxon>Pseudomonadota</taxon>
        <taxon>Alphaproteobacteria</taxon>
        <taxon>Sphingomonadales</taxon>
        <taxon>Sphingosinicellaceae</taxon>
        <taxon>Sphingosinicella</taxon>
    </lineage>
</organism>
<dbReference type="EMBL" id="JBHTIK010000015">
    <property type="protein sequence ID" value="MFD0850170.1"/>
    <property type="molecule type" value="Genomic_DNA"/>
</dbReference>